<evidence type="ECO:0000256" key="3">
    <source>
        <dbReference type="ARBA" id="ARBA00023002"/>
    </source>
</evidence>
<dbReference type="PROSITE" id="PS00079">
    <property type="entry name" value="MULTICOPPER_OXIDASE1"/>
    <property type="match status" value="2"/>
</dbReference>
<feature type="domain" description="Plastocyanin-like" evidence="6">
    <location>
        <begin position="224"/>
        <end position="370"/>
    </location>
</feature>
<dbReference type="CDD" id="cd13884">
    <property type="entry name" value="CuRO_2_tcLCC_insect_like"/>
    <property type="match status" value="1"/>
</dbReference>
<dbReference type="Gene3D" id="2.60.40.420">
    <property type="entry name" value="Cupredoxins - blue copper proteins"/>
    <property type="match status" value="3"/>
</dbReference>
<keyword evidence="3" id="KW-0560">Oxidoreductase</keyword>
<dbReference type="InterPro" id="IPR008972">
    <property type="entry name" value="Cupredoxin"/>
</dbReference>
<sequence>MRSYKALLLFAALTIAAETLGTIIELPDDYNQASPWHELAKLGVGNLTETDCLRTCVVGKAPRVCLYTFVLEYYASMGTACRNCSDGVLEDCYLPQCIPADGVQRGMMSVNRQLPGPPINVCKNDLIVVNVKNQMPGTGSTIHWHGILQKNSPWMDGVPYVTQCPIGESSFRYAFQADVAGTYFWHSHSGLQRVNGLYGALVIREPIVDEPWSDGTYDFDLPEHTIVLSDWMHETAEMFFPGLPNRDPGVLPDAILINGLGRYHNSSTSKDFVNLTFPLATFHVSRNSSYRFRVINAASHPCEFQFQIEDHNMTLIATDGYPIEPITVDTFVGYPGERYDFVIDTSNAPLDKDAFWIHVTSIGFCVRYNFDQHAVLDYGKNSTALGINPSRTRPTIHNPLKITTVLNYPHAMCGEGSKYFCITDLRSIGRDSEAGNHTNVGMVEPNVRLVIPFNFHSFNVDAFHQAGTYREYQNIDLMKIRAASMSNITFKFPPSPIIFKEKPDDTFCNATNLPAQCQKVGNGTIDSLCHCTNVVVLKEGDLVELVLADADGDLTVSHPFHLHGYSFHVMRVGQNYKSEGENSLNHTYFASPLKDTVNVPSGGFVTIRFRADNPGIWMMHCHLEWHMAIGMGMAFWVEGNIPSPPPGFPRCGDFDPLN</sequence>
<dbReference type="PANTHER" id="PTHR11709:SF394">
    <property type="entry name" value="FI03373P-RELATED"/>
    <property type="match status" value="1"/>
</dbReference>
<evidence type="ECO:0000313" key="9">
    <source>
        <dbReference type="Proteomes" id="UP000829291"/>
    </source>
</evidence>
<evidence type="ECO:0000259" key="7">
    <source>
        <dbReference type="Pfam" id="PF07731"/>
    </source>
</evidence>
<keyword evidence="9" id="KW-1185">Reference proteome</keyword>
<gene>
    <name evidence="10" type="primary">LOC107219821</name>
</gene>
<dbReference type="InterPro" id="IPR011706">
    <property type="entry name" value="Cu-oxidase_C"/>
</dbReference>
<dbReference type="InterPro" id="IPR045087">
    <property type="entry name" value="Cu-oxidase_fam"/>
</dbReference>
<keyword evidence="4" id="KW-0186">Copper</keyword>
<name>A0ABM3FT05_NEOLC</name>
<feature type="domain" description="Plastocyanin-like" evidence="7">
    <location>
        <begin position="519"/>
        <end position="638"/>
    </location>
</feature>
<feature type="domain" description="Plastocyanin-like" evidence="8">
    <location>
        <begin position="97"/>
        <end position="205"/>
    </location>
</feature>
<evidence type="ECO:0000313" key="10">
    <source>
        <dbReference type="RefSeq" id="XP_046591133.1"/>
    </source>
</evidence>
<dbReference type="Pfam" id="PF00394">
    <property type="entry name" value="Cu-oxidase"/>
    <property type="match status" value="1"/>
</dbReference>
<evidence type="ECO:0000256" key="2">
    <source>
        <dbReference type="ARBA" id="ARBA00022723"/>
    </source>
</evidence>
<organism evidence="9 10">
    <name type="scientific">Neodiprion lecontei</name>
    <name type="common">Redheaded pine sawfly</name>
    <dbReference type="NCBI Taxonomy" id="441921"/>
    <lineage>
        <taxon>Eukaryota</taxon>
        <taxon>Metazoa</taxon>
        <taxon>Ecdysozoa</taxon>
        <taxon>Arthropoda</taxon>
        <taxon>Hexapoda</taxon>
        <taxon>Insecta</taxon>
        <taxon>Pterygota</taxon>
        <taxon>Neoptera</taxon>
        <taxon>Endopterygota</taxon>
        <taxon>Hymenoptera</taxon>
        <taxon>Tenthredinoidea</taxon>
        <taxon>Diprionidae</taxon>
        <taxon>Diprioninae</taxon>
        <taxon>Neodiprion</taxon>
    </lineage>
</organism>
<dbReference type="Pfam" id="PF07732">
    <property type="entry name" value="Cu-oxidase_3"/>
    <property type="match status" value="1"/>
</dbReference>
<evidence type="ECO:0000256" key="5">
    <source>
        <dbReference type="SAM" id="SignalP"/>
    </source>
</evidence>
<feature type="signal peptide" evidence="5">
    <location>
        <begin position="1"/>
        <end position="21"/>
    </location>
</feature>
<dbReference type="CDD" id="cd13905">
    <property type="entry name" value="CuRO_3_tcLLC2_insect_like"/>
    <property type="match status" value="1"/>
</dbReference>
<dbReference type="PROSITE" id="PS00080">
    <property type="entry name" value="MULTICOPPER_OXIDASE2"/>
    <property type="match status" value="1"/>
</dbReference>
<proteinExistence type="inferred from homology"/>
<reference evidence="10" key="1">
    <citation type="submission" date="2025-08" db="UniProtKB">
        <authorList>
            <consortium name="RefSeq"/>
        </authorList>
    </citation>
    <scope>IDENTIFICATION</scope>
    <source>
        <tissue evidence="10">Thorax and Abdomen</tissue>
    </source>
</reference>
<dbReference type="Proteomes" id="UP000829291">
    <property type="component" value="Chromosome 1"/>
</dbReference>
<comment type="similarity">
    <text evidence="1">Belongs to the multicopper oxidase family.</text>
</comment>
<dbReference type="PANTHER" id="PTHR11709">
    <property type="entry name" value="MULTI-COPPER OXIDASE"/>
    <property type="match status" value="1"/>
</dbReference>
<keyword evidence="5" id="KW-0732">Signal</keyword>
<accession>A0ABM3FT05</accession>
<dbReference type="InterPro" id="IPR002355">
    <property type="entry name" value="Cu_oxidase_Cu_BS"/>
</dbReference>
<dbReference type="RefSeq" id="XP_046591133.1">
    <property type="nucleotide sequence ID" value="XM_046735177.1"/>
</dbReference>
<evidence type="ECO:0000256" key="4">
    <source>
        <dbReference type="ARBA" id="ARBA00023008"/>
    </source>
</evidence>
<evidence type="ECO:0000259" key="6">
    <source>
        <dbReference type="Pfam" id="PF00394"/>
    </source>
</evidence>
<keyword evidence="2" id="KW-0479">Metal-binding</keyword>
<evidence type="ECO:0000259" key="8">
    <source>
        <dbReference type="Pfam" id="PF07732"/>
    </source>
</evidence>
<dbReference type="Pfam" id="PF07731">
    <property type="entry name" value="Cu-oxidase_2"/>
    <property type="match status" value="1"/>
</dbReference>
<protein>
    <submittedName>
        <fullName evidence="10">Laccase-2-like</fullName>
    </submittedName>
</protein>
<evidence type="ECO:0000256" key="1">
    <source>
        <dbReference type="ARBA" id="ARBA00010609"/>
    </source>
</evidence>
<dbReference type="InterPro" id="IPR011707">
    <property type="entry name" value="Cu-oxidase-like_N"/>
</dbReference>
<dbReference type="InterPro" id="IPR033138">
    <property type="entry name" value="Cu_oxidase_CS"/>
</dbReference>
<dbReference type="CDD" id="cd13858">
    <property type="entry name" value="CuRO_1_tcLCC2_insect_like"/>
    <property type="match status" value="1"/>
</dbReference>
<dbReference type="InterPro" id="IPR001117">
    <property type="entry name" value="Cu-oxidase_2nd"/>
</dbReference>
<feature type="chain" id="PRO_5047121417" evidence="5">
    <location>
        <begin position="22"/>
        <end position="658"/>
    </location>
</feature>
<dbReference type="GeneID" id="107219821"/>
<dbReference type="SUPFAM" id="SSF49503">
    <property type="entry name" value="Cupredoxins"/>
    <property type="match status" value="3"/>
</dbReference>